<sequence length="469" mass="55463">MEIMNDDKSDHIKQDHTQNIMKEIISSAKNQSNDIDGYTKNTDKDEYYELVEAKNTVKYIKHLVEVAKPTIDQNSAKPKDYDKWTEEEQFKYIMDNVKTYMPSIPQSLLFFTSGTLYRGDCGRNSMDRPFWLDMEKFQRGQKFMLDHLTSIILANMLSLFQLFAFTDGLKPLIFSQQSHTPYLAFKRYLSTFCYIRSWITGDPWTVGTRAYNDIQTVRRMHRAMRLKLCEHDNEEIDMLTKIPNPWCSDREIILEDLSSCPYPTVENGCLHLLVKPKGLNQSDMAATQFAFMGLIVLYPKKFGVYASDEDIAAFCHTWRGIGYLLGMEDEYNFCRGSQKEIKQRSRDFIKVWVKPYLRQVTPEWEHMLKCVMEGTSYYINVFTFKMALLYVANLLDIDMPRIRSMLTYYEWLKLIIVQHFLIPYVFKIRFVRQYINNTFFKALDKANKYKSEKHMELKKRSQKVLAEGR</sequence>
<keyword evidence="1" id="KW-1133">Transmembrane helix</keyword>
<dbReference type="AlphaFoldDB" id="A0A151X0Y7"/>
<name>A0A151X0Y7_9HYME</name>
<evidence type="ECO:0000256" key="1">
    <source>
        <dbReference type="SAM" id="Phobius"/>
    </source>
</evidence>
<keyword evidence="1" id="KW-0812">Transmembrane</keyword>
<dbReference type="KEGG" id="mzt:108723984"/>
<keyword evidence="1" id="KW-0472">Membrane</keyword>
<organism evidence="2 3">
    <name type="scientific">Mycetomoellerius zeteki</name>
    <dbReference type="NCBI Taxonomy" id="64791"/>
    <lineage>
        <taxon>Eukaryota</taxon>
        <taxon>Metazoa</taxon>
        <taxon>Ecdysozoa</taxon>
        <taxon>Arthropoda</taxon>
        <taxon>Hexapoda</taxon>
        <taxon>Insecta</taxon>
        <taxon>Pterygota</taxon>
        <taxon>Neoptera</taxon>
        <taxon>Endopterygota</taxon>
        <taxon>Hymenoptera</taxon>
        <taxon>Apocrita</taxon>
        <taxon>Aculeata</taxon>
        <taxon>Formicoidea</taxon>
        <taxon>Formicidae</taxon>
        <taxon>Myrmicinae</taxon>
        <taxon>Mycetomoellerius</taxon>
    </lineage>
</organism>
<dbReference type="OrthoDB" id="6361347at2759"/>
<reference evidence="2 3" key="1">
    <citation type="submission" date="2015-09" db="EMBL/GenBank/DDBJ databases">
        <title>Trachymyrmex zeteki WGS genome.</title>
        <authorList>
            <person name="Nygaard S."/>
            <person name="Hu H."/>
            <person name="Boomsma J."/>
            <person name="Zhang G."/>
        </authorList>
    </citation>
    <scope>NUCLEOTIDE SEQUENCE [LARGE SCALE GENOMIC DNA]</scope>
    <source>
        <strain evidence="2">Tzet28-1</strain>
        <tissue evidence="2">Whole body</tissue>
    </source>
</reference>
<evidence type="ECO:0000313" key="3">
    <source>
        <dbReference type="Proteomes" id="UP000075809"/>
    </source>
</evidence>
<gene>
    <name evidence="2" type="ORF">ALC60_07064</name>
</gene>
<accession>A0A151X0Y7</accession>
<dbReference type="PANTHER" id="PTHR37159">
    <property type="entry name" value="GH11867P"/>
    <property type="match status" value="1"/>
</dbReference>
<keyword evidence="3" id="KW-1185">Reference proteome</keyword>
<evidence type="ECO:0000313" key="2">
    <source>
        <dbReference type="EMBL" id="KYQ54030.1"/>
    </source>
</evidence>
<dbReference type="Proteomes" id="UP000075809">
    <property type="component" value="Unassembled WGS sequence"/>
</dbReference>
<dbReference type="PANTHER" id="PTHR37159:SF1">
    <property type="entry name" value="GH11867P"/>
    <property type="match status" value="1"/>
</dbReference>
<feature type="transmembrane region" description="Helical" evidence="1">
    <location>
        <begin position="143"/>
        <end position="165"/>
    </location>
</feature>
<dbReference type="STRING" id="64791.A0A151X0Y7"/>
<proteinExistence type="predicted"/>
<dbReference type="EMBL" id="KQ982600">
    <property type="protein sequence ID" value="KYQ54030.1"/>
    <property type="molecule type" value="Genomic_DNA"/>
</dbReference>
<protein>
    <submittedName>
        <fullName evidence="2">Uncharacterized protein</fullName>
    </submittedName>
</protein>